<evidence type="ECO:0000256" key="1">
    <source>
        <dbReference type="ARBA" id="ARBA00004651"/>
    </source>
</evidence>
<evidence type="ECO:0000313" key="8">
    <source>
        <dbReference type="EMBL" id="RAK30094.1"/>
    </source>
</evidence>
<evidence type="ECO:0000256" key="4">
    <source>
        <dbReference type="ARBA" id="ARBA00022692"/>
    </source>
</evidence>
<dbReference type="PANTHER" id="PTHR33884">
    <property type="entry name" value="UPF0410 PROTEIN YMGE"/>
    <property type="match status" value="1"/>
</dbReference>
<dbReference type="Proteomes" id="UP000249453">
    <property type="component" value="Unassembled WGS sequence"/>
</dbReference>
<evidence type="ECO:0000256" key="3">
    <source>
        <dbReference type="ARBA" id="ARBA00022475"/>
    </source>
</evidence>
<keyword evidence="9" id="KW-1185">Reference proteome</keyword>
<dbReference type="RefSeq" id="WP_111575106.1">
    <property type="nucleotide sequence ID" value="NZ_JBHEEY010000005.1"/>
</dbReference>
<feature type="transmembrane region" description="Helical" evidence="7">
    <location>
        <begin position="6"/>
        <end position="24"/>
    </location>
</feature>
<comment type="similarity">
    <text evidence="2">Belongs to the UPF0410 family.</text>
</comment>
<evidence type="ECO:0000256" key="7">
    <source>
        <dbReference type="SAM" id="Phobius"/>
    </source>
</evidence>
<dbReference type="InterPro" id="IPR007341">
    <property type="entry name" value="Transgly_assoc"/>
</dbReference>
<reference evidence="8 9" key="1">
    <citation type="submission" date="2018-06" db="EMBL/GenBank/DDBJ databases">
        <title>Genomic Encyclopedia of Type Strains, Phase IV (KMG-IV): sequencing the most valuable type-strain genomes for metagenomic binning, comparative biology and taxonomic classification.</title>
        <authorList>
            <person name="Goeker M."/>
        </authorList>
    </citation>
    <scope>NUCLEOTIDE SEQUENCE [LARGE SCALE GENOMIC DNA]</scope>
    <source>
        <strain evidence="8 9">DSM 26720</strain>
    </source>
</reference>
<sequence length="84" mass="8565">MEPGSLPIFLFVGLIAGWLAGKLVQGGGFGLIGNIIVGVIGAFFAGWLLPQLGLSVGGGMIASIVNAFIGAAILLFIIKIIKRV</sequence>
<evidence type="ECO:0000256" key="5">
    <source>
        <dbReference type="ARBA" id="ARBA00022989"/>
    </source>
</evidence>
<protein>
    <submittedName>
        <fullName evidence="8">Putative membrane protein YeaQ/YmgE (Transglycosylase-associated protein family)</fullName>
    </submittedName>
</protein>
<organism evidence="8 9">
    <name type="scientific">Falsochrobactrum ovis</name>
    <dbReference type="NCBI Taxonomy" id="1293442"/>
    <lineage>
        <taxon>Bacteria</taxon>
        <taxon>Pseudomonadati</taxon>
        <taxon>Pseudomonadota</taxon>
        <taxon>Alphaproteobacteria</taxon>
        <taxon>Hyphomicrobiales</taxon>
        <taxon>Brucellaceae</taxon>
        <taxon>Falsochrobactrum</taxon>
    </lineage>
</organism>
<dbReference type="AlphaFoldDB" id="A0A364JW20"/>
<gene>
    <name evidence="8" type="ORF">C7374_104155</name>
</gene>
<proteinExistence type="inferred from homology"/>
<evidence type="ECO:0000313" key="9">
    <source>
        <dbReference type="Proteomes" id="UP000249453"/>
    </source>
</evidence>
<feature type="transmembrane region" description="Helical" evidence="7">
    <location>
        <begin position="31"/>
        <end position="50"/>
    </location>
</feature>
<evidence type="ECO:0000256" key="2">
    <source>
        <dbReference type="ARBA" id="ARBA00011006"/>
    </source>
</evidence>
<name>A0A364JW20_9HYPH</name>
<keyword evidence="4 7" id="KW-0812">Transmembrane</keyword>
<dbReference type="PANTHER" id="PTHR33884:SF3">
    <property type="entry name" value="UPF0410 PROTEIN YMGE"/>
    <property type="match status" value="1"/>
</dbReference>
<dbReference type="EMBL" id="QLMK01000004">
    <property type="protein sequence ID" value="RAK30094.1"/>
    <property type="molecule type" value="Genomic_DNA"/>
</dbReference>
<keyword evidence="6 7" id="KW-0472">Membrane</keyword>
<feature type="transmembrane region" description="Helical" evidence="7">
    <location>
        <begin position="56"/>
        <end position="78"/>
    </location>
</feature>
<evidence type="ECO:0000256" key="6">
    <source>
        <dbReference type="ARBA" id="ARBA00023136"/>
    </source>
</evidence>
<dbReference type="GO" id="GO:0005886">
    <property type="term" value="C:plasma membrane"/>
    <property type="evidence" value="ECO:0007669"/>
    <property type="project" value="UniProtKB-SubCell"/>
</dbReference>
<comment type="caution">
    <text evidence="8">The sequence shown here is derived from an EMBL/GenBank/DDBJ whole genome shotgun (WGS) entry which is preliminary data.</text>
</comment>
<accession>A0A364JW20</accession>
<keyword evidence="3" id="KW-1003">Cell membrane</keyword>
<comment type="subcellular location">
    <subcellularLocation>
        <location evidence="1">Cell membrane</location>
        <topology evidence="1">Multi-pass membrane protein</topology>
    </subcellularLocation>
</comment>
<keyword evidence="5 7" id="KW-1133">Transmembrane helix</keyword>
<dbReference type="Pfam" id="PF04226">
    <property type="entry name" value="Transgly_assoc"/>
    <property type="match status" value="1"/>
</dbReference>